<feature type="compositionally biased region" description="Low complexity" evidence="1">
    <location>
        <begin position="535"/>
        <end position="549"/>
    </location>
</feature>
<dbReference type="AlphaFoldDB" id="A0A7S4AG35"/>
<evidence type="ECO:0000256" key="1">
    <source>
        <dbReference type="SAM" id="MobiDB-lite"/>
    </source>
</evidence>
<feature type="region of interest" description="Disordered" evidence="1">
    <location>
        <begin position="420"/>
        <end position="439"/>
    </location>
</feature>
<proteinExistence type="predicted"/>
<evidence type="ECO:0000313" key="2">
    <source>
        <dbReference type="EMBL" id="CAE0714134.1"/>
    </source>
</evidence>
<name>A0A7S4AG35_9STRA</name>
<reference evidence="2" key="1">
    <citation type="submission" date="2021-01" db="EMBL/GenBank/DDBJ databases">
        <authorList>
            <person name="Corre E."/>
            <person name="Pelletier E."/>
            <person name="Niang G."/>
            <person name="Scheremetjew M."/>
            <person name="Finn R."/>
            <person name="Kale V."/>
            <person name="Holt S."/>
            <person name="Cochrane G."/>
            <person name="Meng A."/>
            <person name="Brown T."/>
            <person name="Cohen L."/>
        </authorList>
    </citation>
    <scope>NUCLEOTIDE SEQUENCE</scope>
    <source>
        <strain evidence="2">10249 10 AB</strain>
    </source>
</reference>
<gene>
    <name evidence="2" type="ORF">PAUS00366_LOCUS6886</name>
</gene>
<feature type="region of interest" description="Disordered" evidence="1">
    <location>
        <begin position="500"/>
        <end position="577"/>
    </location>
</feature>
<feature type="compositionally biased region" description="Acidic residues" evidence="1">
    <location>
        <begin position="506"/>
        <end position="517"/>
    </location>
</feature>
<sequence length="657" mass="75648">MTYKIISPLVYGGGDKIPPTEKETLLLERHRRHQLDVNDEELDNKENPRFVDELLTKELMRLSVNDRNGIQEEIHGVGCLAPEEHPQFVESSLKALSIELDALSLSLPPDLTKAYRQSQLLTNTYVNEAEFRLRFLRCELFDVPLTALRICGFLELVLDLFGEYALQRPITLYDFNKEELKYLRYGCYQFLPFRDRAGRRIVSIIPGEGLESVPVNTKAKIALYTSWAAGCNDVDTQRKGIVFLVWFDKTIKTQKIAPKQRAKDHEVASVRASAIHCCTPDSPMYRFRRSIMAMRIASHNRFKLKVHLGDAMENRYTLQTYGIPSDQIPITWSGTIKLTYHRQWIRLRQTIEQRELGQRLSGTPPEAFIELNKSTMIECPNLNDVLFRQGTSTTSHPGNVAFRVMIERRLRELERAQQLEYEKKENGRSKKKTKSRPKITSIKTRKLSMDVIEELRQKQNNRILFWNEMGWWDVAKDEKQIYLKVEYIVREFRLSLKRMKTTGPEGGDEDGNEEEDVEVQRSRVRARARPQLTMPSLSKSSLSLRSPSPHLIRSEDEKQDDDSMSSIPAFPSPAPSIVRVKEERQDDRVLSCSAFCAPSSGAIHLKGGTSIFLETQDCGVMGPISRNKRQRCQNLMFDNDGDDQVTAECFGMKFIQC</sequence>
<organism evidence="2">
    <name type="scientific">Pseudo-nitzschia australis</name>
    <dbReference type="NCBI Taxonomy" id="44445"/>
    <lineage>
        <taxon>Eukaryota</taxon>
        <taxon>Sar</taxon>
        <taxon>Stramenopiles</taxon>
        <taxon>Ochrophyta</taxon>
        <taxon>Bacillariophyta</taxon>
        <taxon>Bacillariophyceae</taxon>
        <taxon>Bacillariophycidae</taxon>
        <taxon>Bacillariales</taxon>
        <taxon>Bacillariaceae</taxon>
        <taxon>Pseudo-nitzschia</taxon>
    </lineage>
</organism>
<accession>A0A7S4AG35</accession>
<protein>
    <submittedName>
        <fullName evidence="2">Uncharacterized protein</fullName>
    </submittedName>
</protein>
<dbReference type="EMBL" id="HBIX01008935">
    <property type="protein sequence ID" value="CAE0714134.1"/>
    <property type="molecule type" value="Transcribed_RNA"/>
</dbReference>